<dbReference type="STRING" id="1077947.SAMN05216227_101094"/>
<dbReference type="SUPFAM" id="SSF55729">
    <property type="entry name" value="Acyl-CoA N-acyltransferases (Nat)"/>
    <property type="match status" value="1"/>
</dbReference>
<evidence type="ECO:0000313" key="4">
    <source>
        <dbReference type="EMBL" id="SEN28962.1"/>
    </source>
</evidence>
<protein>
    <submittedName>
        <fullName evidence="4">Ribosomal-protein-alanine N-acetyltransferase</fullName>
    </submittedName>
</protein>
<dbReference type="PROSITE" id="PS51186">
    <property type="entry name" value="GNAT"/>
    <property type="match status" value="1"/>
</dbReference>
<dbReference type="Proteomes" id="UP000183002">
    <property type="component" value="Unassembled WGS sequence"/>
</dbReference>
<reference evidence="4 5" key="1">
    <citation type="submission" date="2016-10" db="EMBL/GenBank/DDBJ databases">
        <authorList>
            <person name="de Groot N.N."/>
        </authorList>
    </citation>
    <scope>NUCLEOTIDE SEQUENCE [LARGE SCALE GENOMIC DNA]</scope>
    <source>
        <strain evidence="4 5">CGMCC 1.10836</strain>
    </source>
</reference>
<dbReference type="InterPro" id="IPR050680">
    <property type="entry name" value="YpeA/RimI_acetyltransf"/>
</dbReference>
<dbReference type="PANTHER" id="PTHR43420:SF12">
    <property type="entry name" value="N-ACETYLTRANSFERASE DOMAIN-CONTAINING PROTEIN"/>
    <property type="match status" value="1"/>
</dbReference>
<name>A0A1H8FB33_9RHOB</name>
<dbReference type="InterPro" id="IPR000182">
    <property type="entry name" value="GNAT_dom"/>
</dbReference>
<evidence type="ECO:0000259" key="3">
    <source>
        <dbReference type="PROSITE" id="PS51186"/>
    </source>
</evidence>
<dbReference type="InterPro" id="IPR016181">
    <property type="entry name" value="Acyl_CoA_acyltransferase"/>
</dbReference>
<evidence type="ECO:0000256" key="1">
    <source>
        <dbReference type="ARBA" id="ARBA00022679"/>
    </source>
</evidence>
<keyword evidence="1 4" id="KW-0808">Transferase</keyword>
<dbReference type="RefSeq" id="WP_050520517.1">
    <property type="nucleotide sequence ID" value="NZ_FOCO01000010.1"/>
</dbReference>
<feature type="domain" description="N-acetyltransferase" evidence="3">
    <location>
        <begin position="1"/>
        <end position="137"/>
    </location>
</feature>
<evidence type="ECO:0000313" key="5">
    <source>
        <dbReference type="Proteomes" id="UP000183002"/>
    </source>
</evidence>
<dbReference type="PANTHER" id="PTHR43420">
    <property type="entry name" value="ACETYLTRANSFERASE"/>
    <property type="match status" value="1"/>
</dbReference>
<dbReference type="OrthoDB" id="9804026at2"/>
<proteinExistence type="predicted"/>
<dbReference type="CDD" id="cd04301">
    <property type="entry name" value="NAT_SF"/>
    <property type="match status" value="1"/>
</dbReference>
<gene>
    <name evidence="4" type="ORF">SAMN05216227_101094</name>
</gene>
<dbReference type="EMBL" id="FOCO01000010">
    <property type="protein sequence ID" value="SEN28962.1"/>
    <property type="molecule type" value="Genomic_DNA"/>
</dbReference>
<organism evidence="4 5">
    <name type="scientific">Pseudorhodobacter antarcticus</name>
    <dbReference type="NCBI Taxonomy" id="1077947"/>
    <lineage>
        <taxon>Bacteria</taxon>
        <taxon>Pseudomonadati</taxon>
        <taxon>Pseudomonadota</taxon>
        <taxon>Alphaproteobacteria</taxon>
        <taxon>Rhodobacterales</taxon>
        <taxon>Paracoccaceae</taxon>
        <taxon>Pseudorhodobacter</taxon>
    </lineage>
</organism>
<keyword evidence="5" id="KW-1185">Reference proteome</keyword>
<dbReference type="Pfam" id="PF00583">
    <property type="entry name" value="Acetyltransf_1"/>
    <property type="match status" value="1"/>
</dbReference>
<sequence>MTPDALASLHARCFITPAPWSAAAFAGLQDSFGAFTLGDARGFVMGRVVLEVAEVLTLAVDPEARRVGVARALMLGFHDVARGMGAQEAFLEVAADNVAAITLYQSLGYAQVGRRRGYYAVAGAVALDGLVMQRALSGQRLPQGQDLGGAGKT</sequence>
<dbReference type="Gene3D" id="3.40.630.30">
    <property type="match status" value="1"/>
</dbReference>
<dbReference type="AlphaFoldDB" id="A0A1H8FB33"/>
<dbReference type="GO" id="GO:0016747">
    <property type="term" value="F:acyltransferase activity, transferring groups other than amino-acyl groups"/>
    <property type="evidence" value="ECO:0007669"/>
    <property type="project" value="InterPro"/>
</dbReference>
<evidence type="ECO:0000256" key="2">
    <source>
        <dbReference type="ARBA" id="ARBA00023315"/>
    </source>
</evidence>
<accession>A0A1H8FB33</accession>
<keyword evidence="2" id="KW-0012">Acyltransferase</keyword>